<evidence type="ECO:0000256" key="2">
    <source>
        <dbReference type="ARBA" id="ARBA00023125"/>
    </source>
</evidence>
<name>A0ABV4U740_9BACT</name>
<dbReference type="InterPro" id="IPR002104">
    <property type="entry name" value="Integrase_catalytic"/>
</dbReference>
<evidence type="ECO:0000313" key="6">
    <source>
        <dbReference type="EMBL" id="MFA9478088.1"/>
    </source>
</evidence>
<dbReference type="SUPFAM" id="SSF56349">
    <property type="entry name" value="DNA breaking-rejoining enzymes"/>
    <property type="match status" value="1"/>
</dbReference>
<dbReference type="Pfam" id="PF00589">
    <property type="entry name" value="Phage_integrase"/>
    <property type="match status" value="1"/>
</dbReference>
<comment type="caution">
    <text evidence="6">The sequence shown here is derived from an EMBL/GenBank/DDBJ whole genome shotgun (WGS) entry which is preliminary data.</text>
</comment>
<keyword evidence="1" id="KW-0229">DNA integration</keyword>
<evidence type="ECO:0000256" key="1">
    <source>
        <dbReference type="ARBA" id="ARBA00022908"/>
    </source>
</evidence>
<evidence type="ECO:0000259" key="5">
    <source>
        <dbReference type="PROSITE" id="PS51900"/>
    </source>
</evidence>
<dbReference type="CDD" id="cd00397">
    <property type="entry name" value="DNA_BRE_C"/>
    <property type="match status" value="1"/>
</dbReference>
<evidence type="ECO:0000256" key="3">
    <source>
        <dbReference type="ARBA" id="ARBA00023172"/>
    </source>
</evidence>
<protein>
    <submittedName>
        <fullName evidence="6">Tyrosine-type recombinase/integrase</fullName>
    </submittedName>
</protein>
<dbReference type="InterPro" id="IPR013762">
    <property type="entry name" value="Integrase-like_cat_sf"/>
</dbReference>
<keyword evidence="3" id="KW-0233">DNA recombination</keyword>
<dbReference type="InterPro" id="IPR044068">
    <property type="entry name" value="CB"/>
</dbReference>
<dbReference type="Proteomes" id="UP001575105">
    <property type="component" value="Unassembled WGS sequence"/>
</dbReference>
<keyword evidence="2 4" id="KW-0238">DNA-binding</keyword>
<keyword evidence="7" id="KW-1185">Reference proteome</keyword>
<dbReference type="RefSeq" id="WP_425345015.1">
    <property type="nucleotide sequence ID" value="NZ_JBGUBD010000004.1"/>
</dbReference>
<gene>
    <name evidence="6" type="ORF">ACERK3_07230</name>
</gene>
<dbReference type="InterPro" id="IPR011010">
    <property type="entry name" value="DNA_brk_join_enz"/>
</dbReference>
<reference evidence="6 7" key="1">
    <citation type="submission" date="2024-08" db="EMBL/GenBank/DDBJ databases">
        <title>Whole-genome sequencing of halo(alkali)philic microorganisms from hypersaline lakes.</title>
        <authorList>
            <person name="Sorokin D.Y."/>
            <person name="Merkel A.Y."/>
            <person name="Messina E."/>
            <person name="Yakimov M."/>
        </authorList>
    </citation>
    <scope>NUCLEOTIDE SEQUENCE [LARGE SCALE GENOMIC DNA]</scope>
    <source>
        <strain evidence="6 7">AB-hyl4</strain>
    </source>
</reference>
<dbReference type="Gene3D" id="1.10.443.10">
    <property type="entry name" value="Intergrase catalytic core"/>
    <property type="match status" value="1"/>
</dbReference>
<dbReference type="PROSITE" id="PS51900">
    <property type="entry name" value="CB"/>
    <property type="match status" value="1"/>
</dbReference>
<proteinExistence type="predicted"/>
<evidence type="ECO:0000313" key="7">
    <source>
        <dbReference type="Proteomes" id="UP001575105"/>
    </source>
</evidence>
<feature type="domain" description="Core-binding (CB)" evidence="5">
    <location>
        <begin position="1"/>
        <end position="60"/>
    </location>
</feature>
<evidence type="ECO:0000256" key="4">
    <source>
        <dbReference type="PROSITE-ProRule" id="PRU01248"/>
    </source>
</evidence>
<dbReference type="EMBL" id="JBGUBD010000004">
    <property type="protein sequence ID" value="MFA9478088.1"/>
    <property type="molecule type" value="Genomic_DNA"/>
</dbReference>
<sequence>MQYWPELTASSVQGAIARLTQSARVRDEQTGESKLIQQPLKQRSRNHYLTVAKSFCNWMVADGRAFNVPANTAGMLRQDLKAAGVAYETAQGVFDFHALRTTFCTTIGQSGASMETVRTLARHASITTTQRYLRTDDQQQVAALSALPTITIAPAAAAQTGTHDAAALTALLTAGHHKSAQMDAPLCAIDAESVEVVVELSAKENPVKNGVFVPSRGKAERAGFENPLYIKNAAL</sequence>
<accession>A0ABV4U740</accession>
<organism evidence="6 7">
    <name type="scientific">Natronomicrosphaera hydrolytica</name>
    <dbReference type="NCBI Taxonomy" id="3242702"/>
    <lineage>
        <taxon>Bacteria</taxon>
        <taxon>Pseudomonadati</taxon>
        <taxon>Planctomycetota</taxon>
        <taxon>Phycisphaerae</taxon>
        <taxon>Phycisphaerales</taxon>
        <taxon>Phycisphaeraceae</taxon>
        <taxon>Natronomicrosphaera</taxon>
    </lineage>
</organism>